<dbReference type="PANTHER" id="PTHR12587:SF16">
    <property type="entry name" value="LIPRIN-BETA-1"/>
    <property type="match status" value="1"/>
</dbReference>
<name>A0A8C9FYY2_PAVCR</name>
<organism evidence="4 5">
    <name type="scientific">Pavo cristatus</name>
    <name type="common">Indian peafowl</name>
    <name type="synonym">Blue peafowl</name>
    <dbReference type="NCBI Taxonomy" id="9049"/>
    <lineage>
        <taxon>Eukaryota</taxon>
        <taxon>Metazoa</taxon>
        <taxon>Chordata</taxon>
        <taxon>Craniata</taxon>
        <taxon>Vertebrata</taxon>
        <taxon>Euteleostomi</taxon>
        <taxon>Archelosauria</taxon>
        <taxon>Archosauria</taxon>
        <taxon>Dinosauria</taxon>
        <taxon>Saurischia</taxon>
        <taxon>Theropoda</taxon>
        <taxon>Coelurosauria</taxon>
        <taxon>Aves</taxon>
        <taxon>Neognathae</taxon>
        <taxon>Galloanserae</taxon>
        <taxon>Galliformes</taxon>
        <taxon>Phasianidae</taxon>
        <taxon>Phasianinae</taxon>
        <taxon>Pavo</taxon>
    </lineage>
</organism>
<dbReference type="Proteomes" id="UP000694428">
    <property type="component" value="Unplaced"/>
</dbReference>
<keyword evidence="5" id="KW-1185">Reference proteome</keyword>
<keyword evidence="2" id="KW-0175">Coiled coil</keyword>
<protein>
    <recommendedName>
        <fullName evidence="3">Liprin-beta-1/2 coiled-coil domain-containing protein</fullName>
    </recommendedName>
</protein>
<dbReference type="GO" id="GO:0048786">
    <property type="term" value="C:presynaptic active zone"/>
    <property type="evidence" value="ECO:0007669"/>
    <property type="project" value="TreeGrafter"/>
</dbReference>
<reference evidence="4" key="1">
    <citation type="submission" date="2025-08" db="UniProtKB">
        <authorList>
            <consortium name="Ensembl"/>
        </authorList>
    </citation>
    <scope>IDENTIFICATION</scope>
</reference>
<dbReference type="AlphaFoldDB" id="A0A8C9FYY2"/>
<dbReference type="GO" id="GO:0007528">
    <property type="term" value="P:neuromuscular junction development"/>
    <property type="evidence" value="ECO:0007669"/>
    <property type="project" value="TreeGrafter"/>
</dbReference>
<sequence>MNNSVLFLFILNQELLSRTSLETQKLDLMAEISNLKLKLTSVEKDRLDYEDRFRDTEVSENHQLSFCLLIFLLVSGLVFSFTQDLIQEINELRLRVGEMDNERLQYEKKLKTTKVSEASEIPSKSVPA</sequence>
<reference evidence="4" key="2">
    <citation type="submission" date="2025-09" db="UniProtKB">
        <authorList>
            <consortium name="Ensembl"/>
        </authorList>
    </citation>
    <scope>IDENTIFICATION</scope>
</reference>
<feature type="domain" description="Liprin-beta-1/2 coiled-coil" evidence="3">
    <location>
        <begin position="11"/>
        <end position="60"/>
    </location>
</feature>
<dbReference type="Pfam" id="PF26022">
    <property type="entry name" value="CC_Liprin_beta"/>
    <property type="match status" value="1"/>
</dbReference>
<accession>A0A8C9FYY2</accession>
<evidence type="ECO:0000256" key="2">
    <source>
        <dbReference type="SAM" id="Coils"/>
    </source>
</evidence>
<dbReference type="InterPro" id="IPR058914">
    <property type="entry name" value="LIPB1/2_CC"/>
</dbReference>
<feature type="coiled-coil region" evidence="2">
    <location>
        <begin position="18"/>
        <end position="52"/>
    </location>
</feature>
<evidence type="ECO:0000256" key="1">
    <source>
        <dbReference type="ARBA" id="ARBA00022737"/>
    </source>
</evidence>
<dbReference type="PANTHER" id="PTHR12587">
    <property type="entry name" value="LAR INTERACTING PROTEIN LIP -RELATED PROTEIN"/>
    <property type="match status" value="1"/>
</dbReference>
<dbReference type="InterPro" id="IPR029515">
    <property type="entry name" value="Liprin"/>
</dbReference>
<dbReference type="Ensembl" id="ENSPSTT00000023452.1">
    <property type="protein sequence ID" value="ENSPSTP00000022334.1"/>
    <property type="gene ID" value="ENSPSTG00000016376.1"/>
</dbReference>
<proteinExistence type="predicted"/>
<evidence type="ECO:0000259" key="3">
    <source>
        <dbReference type="Pfam" id="PF26022"/>
    </source>
</evidence>
<evidence type="ECO:0000313" key="5">
    <source>
        <dbReference type="Proteomes" id="UP000694428"/>
    </source>
</evidence>
<feature type="coiled-coil region" evidence="2">
    <location>
        <begin position="82"/>
        <end position="109"/>
    </location>
</feature>
<keyword evidence="1" id="KW-0677">Repeat</keyword>
<evidence type="ECO:0000313" key="4">
    <source>
        <dbReference type="Ensembl" id="ENSPSTP00000022334.1"/>
    </source>
</evidence>